<evidence type="ECO:0000259" key="3">
    <source>
        <dbReference type="PROSITE" id="PS50054"/>
    </source>
</evidence>
<sequence>MNFSQQLQEAKSGLKNVSSVVRYPDGRSFVEKDGHNIQVESTFGYVVDTKPDDIPSQITQYIYLGSQDASELEVLSKFNIKHVLSLGVKPFSYDVVHKFVKCLDLPETNIIDVLQHQCLYFISNAIRLKENVLVHCAAGVSRSASIVIGYLMLTEKLSYEDAFTIVKNKRPCIKPNCGFEKQLKSLELKEIYL</sequence>
<dbReference type="Pfam" id="PF00782">
    <property type="entry name" value="DSPc"/>
    <property type="match status" value="1"/>
</dbReference>
<keyword evidence="2" id="KW-0904">Protein phosphatase</keyword>
<dbReference type="InterPro" id="IPR016130">
    <property type="entry name" value="Tyr_Pase_AS"/>
</dbReference>
<evidence type="ECO:0008006" key="7">
    <source>
        <dbReference type="Google" id="ProtNLM"/>
    </source>
</evidence>
<dbReference type="Gene3D" id="3.90.190.10">
    <property type="entry name" value="Protein tyrosine phosphatase superfamily"/>
    <property type="match status" value="1"/>
</dbReference>
<dbReference type="PROSITE" id="PS50056">
    <property type="entry name" value="TYR_PHOSPHATASE_2"/>
    <property type="match status" value="1"/>
</dbReference>
<gene>
    <name evidence="5" type="ORF">RI129_006695</name>
</gene>
<keyword evidence="1" id="KW-0378">Hydrolase</keyword>
<evidence type="ECO:0000256" key="2">
    <source>
        <dbReference type="ARBA" id="ARBA00022912"/>
    </source>
</evidence>
<keyword evidence="6" id="KW-1185">Reference proteome</keyword>
<protein>
    <recommendedName>
        <fullName evidence="7">Dual specificity protein phosphatase 19</fullName>
    </recommendedName>
</protein>
<dbReference type="EMBL" id="JAVRBK010000004">
    <property type="protein sequence ID" value="KAK5645395.1"/>
    <property type="molecule type" value="Genomic_DNA"/>
</dbReference>
<feature type="domain" description="Tyrosine-protein phosphatase" evidence="3">
    <location>
        <begin position="54"/>
        <end position="192"/>
    </location>
</feature>
<dbReference type="InterPro" id="IPR029021">
    <property type="entry name" value="Prot-tyrosine_phosphatase-like"/>
</dbReference>
<dbReference type="PANTHER" id="PTHR46377">
    <property type="entry name" value="DUAL SPECIFICITY PROTEIN PHOSPHATASE 19"/>
    <property type="match status" value="1"/>
</dbReference>
<proteinExistence type="predicted"/>
<dbReference type="PROSITE" id="PS00383">
    <property type="entry name" value="TYR_PHOSPHATASE_1"/>
    <property type="match status" value="1"/>
</dbReference>
<organism evidence="5 6">
    <name type="scientific">Pyrocoelia pectoralis</name>
    <dbReference type="NCBI Taxonomy" id="417401"/>
    <lineage>
        <taxon>Eukaryota</taxon>
        <taxon>Metazoa</taxon>
        <taxon>Ecdysozoa</taxon>
        <taxon>Arthropoda</taxon>
        <taxon>Hexapoda</taxon>
        <taxon>Insecta</taxon>
        <taxon>Pterygota</taxon>
        <taxon>Neoptera</taxon>
        <taxon>Endopterygota</taxon>
        <taxon>Coleoptera</taxon>
        <taxon>Polyphaga</taxon>
        <taxon>Elateriformia</taxon>
        <taxon>Elateroidea</taxon>
        <taxon>Lampyridae</taxon>
        <taxon>Lampyrinae</taxon>
        <taxon>Pyrocoelia</taxon>
    </lineage>
</organism>
<feature type="domain" description="Tyrosine specific protein phosphatases" evidence="4">
    <location>
        <begin position="132"/>
        <end position="171"/>
    </location>
</feature>
<dbReference type="InterPro" id="IPR000387">
    <property type="entry name" value="Tyr_Pase_dom"/>
</dbReference>
<dbReference type="PROSITE" id="PS50054">
    <property type="entry name" value="TYR_PHOSPHATASE_DUAL"/>
    <property type="match status" value="1"/>
</dbReference>
<accession>A0AAN7ZGD2</accession>
<dbReference type="CDD" id="cd14498">
    <property type="entry name" value="DSP"/>
    <property type="match status" value="1"/>
</dbReference>
<dbReference type="GO" id="GO:0008579">
    <property type="term" value="F:JUN kinase phosphatase activity"/>
    <property type="evidence" value="ECO:0007669"/>
    <property type="project" value="TreeGrafter"/>
</dbReference>
<dbReference type="InterPro" id="IPR000340">
    <property type="entry name" value="Dual-sp_phosphatase_cat-dom"/>
</dbReference>
<evidence type="ECO:0000313" key="5">
    <source>
        <dbReference type="EMBL" id="KAK5645395.1"/>
    </source>
</evidence>
<comment type="caution">
    <text evidence="5">The sequence shown here is derived from an EMBL/GenBank/DDBJ whole genome shotgun (WGS) entry which is preliminary data.</text>
</comment>
<evidence type="ECO:0000256" key="1">
    <source>
        <dbReference type="ARBA" id="ARBA00022801"/>
    </source>
</evidence>
<evidence type="ECO:0000259" key="4">
    <source>
        <dbReference type="PROSITE" id="PS50056"/>
    </source>
</evidence>
<reference evidence="5 6" key="1">
    <citation type="journal article" date="2024" name="Insects">
        <title>An Improved Chromosome-Level Genome Assembly of the Firefly Pyrocoelia pectoralis.</title>
        <authorList>
            <person name="Fu X."/>
            <person name="Meyer-Rochow V.B."/>
            <person name="Ballantyne L."/>
            <person name="Zhu X."/>
        </authorList>
    </citation>
    <scope>NUCLEOTIDE SEQUENCE [LARGE SCALE GENOMIC DNA]</scope>
    <source>
        <strain evidence="5">XCY_ONT2</strain>
    </source>
</reference>
<dbReference type="SMART" id="SM00195">
    <property type="entry name" value="DSPc"/>
    <property type="match status" value="1"/>
</dbReference>
<dbReference type="SUPFAM" id="SSF52799">
    <property type="entry name" value="(Phosphotyrosine protein) phosphatases II"/>
    <property type="match status" value="1"/>
</dbReference>
<dbReference type="AlphaFoldDB" id="A0AAN7ZGD2"/>
<dbReference type="InterPro" id="IPR020422">
    <property type="entry name" value="TYR_PHOSPHATASE_DUAL_dom"/>
</dbReference>
<name>A0AAN7ZGD2_9COLE</name>
<evidence type="ECO:0000313" key="6">
    <source>
        <dbReference type="Proteomes" id="UP001329430"/>
    </source>
</evidence>
<dbReference type="PANTHER" id="PTHR46377:SF1">
    <property type="entry name" value="DUAL SPECIFICITY PROTEIN PHOSPHATASE 19"/>
    <property type="match status" value="1"/>
</dbReference>
<dbReference type="Proteomes" id="UP001329430">
    <property type="component" value="Chromosome 4"/>
</dbReference>
<dbReference type="GO" id="GO:0005737">
    <property type="term" value="C:cytoplasm"/>
    <property type="evidence" value="ECO:0007669"/>
    <property type="project" value="TreeGrafter"/>
</dbReference>